<sequence length="782" mass="83275">NSIFPLKAVSCLEPSPAWSLRLPFLPSCSQAWLDSHGRTFGHFIDGKWLKPGGRESHASRNPATGEHLAATTQGTSEDLDAAVEAAAKAFESWSRLPGHVRARHLYNAEQLSMEGSIPAIHSQFPAFGDTPLGLHPPGNTVVINPAGPTRLSALLLAEACTQAGLPAGVLNVVTGDGALGEALAIHPGIKQVAFAGDAEVARALRRATAGTGTKLTLQLGGKSPFVVFESADLDSAVEGVVDATGWGGGGVGQWNPGLFLSRGAGAQLLIQESVVGDFTHRLKRRMGQLRVGDALDKAVDLGALADEAQRGLLEGYVEEARAEGAEIFQAWAAFPSGNPYYPPTLITGVETSSRCVREEISGPVLVVLTFRTPKEAVTLANNTPYGLAASVWTETLPLALEVAHILQVGTVWVNGHNMFDAASAFGGYKEIGYGRDGGKEGLYDYVRPVWETPPRPSVGEMNYKSFGVSYGANVPPIPGKDGIPLSVMSALGKNVPSVDRTYKLYYGGAQKRPDAMCSRPVLDHAGKIMAYVADGNAKDIRNAVEAAHKAAPGWARRAAHARAQIVYYLAENLELRRVEVASRLAALTGASSEDALHEVDLSVQRLFHWAAYSDKYGGAVQETPLYGAALLCREPVGVVGVVCPDDSPLLSFVSLLAPAIARGNAVVMVASECSPLPALDFYQVLDTSDVPGGVVNIITGGREHLSRVLAEHQDVQAVWYFGTQEGSKFIEWASAGNLKQTWVNYGAERHWADPTQGSGEEFLHHATQCKSIWLPMGETFAN</sequence>
<dbReference type="SUPFAM" id="SSF53720">
    <property type="entry name" value="ALDH-like"/>
    <property type="match status" value="2"/>
</dbReference>
<proteinExistence type="predicted"/>
<evidence type="ECO:0000259" key="1">
    <source>
        <dbReference type="Pfam" id="PF00171"/>
    </source>
</evidence>
<evidence type="ECO:0000313" key="3">
    <source>
        <dbReference type="Proteomes" id="UP000694392"/>
    </source>
</evidence>
<dbReference type="InterPro" id="IPR015590">
    <property type="entry name" value="Aldehyde_DH_dom"/>
</dbReference>
<organism evidence="2 3">
    <name type="scientific">Sphenodon punctatus</name>
    <name type="common">Tuatara</name>
    <name type="synonym">Hatteria punctata</name>
    <dbReference type="NCBI Taxonomy" id="8508"/>
    <lineage>
        <taxon>Eukaryota</taxon>
        <taxon>Metazoa</taxon>
        <taxon>Chordata</taxon>
        <taxon>Craniata</taxon>
        <taxon>Vertebrata</taxon>
        <taxon>Euteleostomi</taxon>
        <taxon>Lepidosauria</taxon>
        <taxon>Sphenodontia</taxon>
        <taxon>Sphenodontidae</taxon>
        <taxon>Sphenodon</taxon>
    </lineage>
</organism>
<keyword evidence="3" id="KW-1185">Reference proteome</keyword>
<dbReference type="OMA" id="MDYGPAP"/>
<dbReference type="GeneTree" id="ENSGT00940000166966"/>
<name>A0A8D0GDH1_SPHPU</name>
<feature type="domain" description="Aldehyde dehydrogenase" evidence="1">
    <location>
        <begin position="138"/>
        <end position="447"/>
    </location>
</feature>
<feature type="domain" description="Aldehyde dehydrogenase" evidence="1">
    <location>
        <begin position="525"/>
        <end position="749"/>
    </location>
</feature>
<dbReference type="GO" id="GO:0016620">
    <property type="term" value="F:oxidoreductase activity, acting on the aldehyde or oxo group of donors, NAD or NADP as acceptor"/>
    <property type="evidence" value="ECO:0007669"/>
    <property type="project" value="InterPro"/>
</dbReference>
<dbReference type="Ensembl" id="ENSSPUT00000004742.1">
    <property type="protein sequence ID" value="ENSSPUP00000004463.1"/>
    <property type="gene ID" value="ENSSPUG00000003391.1"/>
</dbReference>
<dbReference type="AlphaFoldDB" id="A0A8D0GDH1"/>
<dbReference type="PANTHER" id="PTHR11699">
    <property type="entry name" value="ALDEHYDE DEHYDROGENASE-RELATED"/>
    <property type="match status" value="1"/>
</dbReference>
<protein>
    <recommendedName>
        <fullName evidence="1">Aldehyde dehydrogenase domain-containing protein</fullName>
    </recommendedName>
</protein>
<dbReference type="Proteomes" id="UP000694392">
    <property type="component" value="Unplaced"/>
</dbReference>
<feature type="domain" description="Aldehyde dehydrogenase" evidence="1">
    <location>
        <begin position="48"/>
        <end position="111"/>
    </location>
</feature>
<evidence type="ECO:0000313" key="2">
    <source>
        <dbReference type="Ensembl" id="ENSSPUP00000004463.1"/>
    </source>
</evidence>
<dbReference type="InterPro" id="IPR016161">
    <property type="entry name" value="Ald_DH/histidinol_DH"/>
</dbReference>
<dbReference type="Pfam" id="PF00171">
    <property type="entry name" value="Aldedh"/>
    <property type="match status" value="3"/>
</dbReference>
<reference evidence="2" key="2">
    <citation type="submission" date="2025-09" db="UniProtKB">
        <authorList>
            <consortium name="Ensembl"/>
        </authorList>
    </citation>
    <scope>IDENTIFICATION</scope>
</reference>
<dbReference type="Gene3D" id="3.40.605.10">
    <property type="entry name" value="Aldehyde Dehydrogenase, Chain A, domain 1"/>
    <property type="match status" value="3"/>
</dbReference>
<dbReference type="InterPro" id="IPR016162">
    <property type="entry name" value="Ald_DH_N"/>
</dbReference>
<accession>A0A8D0GDH1</accession>
<reference evidence="2" key="1">
    <citation type="submission" date="2025-08" db="UniProtKB">
        <authorList>
            <consortium name="Ensembl"/>
        </authorList>
    </citation>
    <scope>IDENTIFICATION</scope>
</reference>
<dbReference type="InterPro" id="IPR016163">
    <property type="entry name" value="Ald_DH_C"/>
</dbReference>
<dbReference type="Gene3D" id="3.40.309.10">
    <property type="entry name" value="Aldehyde Dehydrogenase, Chain A, domain 2"/>
    <property type="match status" value="1"/>
</dbReference>